<dbReference type="InterPro" id="IPR050300">
    <property type="entry name" value="GDXG_lipolytic_enzyme"/>
</dbReference>
<dbReference type="Proteomes" id="UP000295678">
    <property type="component" value="Unassembled WGS sequence"/>
</dbReference>
<evidence type="ECO:0000256" key="1">
    <source>
        <dbReference type="ARBA" id="ARBA00022801"/>
    </source>
</evidence>
<dbReference type="SUPFAM" id="SSF53474">
    <property type="entry name" value="alpha/beta-Hydrolases"/>
    <property type="match status" value="1"/>
</dbReference>
<protein>
    <submittedName>
        <fullName evidence="3">Arylformamidase</fullName>
    </submittedName>
</protein>
<comment type="caution">
    <text evidence="3">The sequence shown here is derived from an EMBL/GenBank/DDBJ whole genome shotgun (WGS) entry which is preliminary data.</text>
</comment>
<gene>
    <name evidence="3" type="ORF">EDC22_102244</name>
</gene>
<dbReference type="PANTHER" id="PTHR48081:SF33">
    <property type="entry name" value="KYNURENINE FORMAMIDASE"/>
    <property type="match status" value="1"/>
</dbReference>
<proteinExistence type="predicted"/>
<dbReference type="GO" id="GO:0016787">
    <property type="term" value="F:hydrolase activity"/>
    <property type="evidence" value="ECO:0007669"/>
    <property type="project" value="UniProtKB-KW"/>
</dbReference>
<dbReference type="InterPro" id="IPR049492">
    <property type="entry name" value="BD-FAE-like_dom"/>
</dbReference>
<dbReference type="InterPro" id="IPR029058">
    <property type="entry name" value="AB_hydrolase_fold"/>
</dbReference>
<keyword evidence="1" id="KW-0378">Hydrolase</keyword>
<dbReference type="Gene3D" id="3.40.50.1820">
    <property type="entry name" value="alpha/beta hydrolase"/>
    <property type="match status" value="1"/>
</dbReference>
<feature type="domain" description="BD-FAE-like" evidence="2">
    <location>
        <begin position="69"/>
        <end position="158"/>
    </location>
</feature>
<evidence type="ECO:0000313" key="4">
    <source>
        <dbReference type="Proteomes" id="UP000295678"/>
    </source>
</evidence>
<dbReference type="PANTHER" id="PTHR48081">
    <property type="entry name" value="AB HYDROLASE SUPERFAMILY PROTEIN C4A8.06C"/>
    <property type="match status" value="1"/>
</dbReference>
<dbReference type="AlphaFoldDB" id="A0A4R3MFD8"/>
<sequence length="286" mass="31009">MTAIYRGMDRATLDREYAPRNTVASLDPYLERYAAQSAEMRATLPCHLDVAYGPSEPEVMDIFPAGVGAPVFVYIHGGYWRVLTKDESSFMARCFTESGVALAALSYALAPGASLDEIVRECRAAIAWLHRNGDEFGIDPDRIFVGGHSAGAHLTGMLVSGGWHEAFGVPENVIKGGIAVSGLYDLEPVRLGEPNVWLRLDVEAAARNSPMLHLPENGCPLIVAWGDAETSEFKRQSRDYAAAWAARGFPVNAFEVPGRNHYDVILDLADPSRRLAADSLAMISGG</sequence>
<accession>A0A4R3MFD8</accession>
<dbReference type="Pfam" id="PF20434">
    <property type="entry name" value="BD-FAE"/>
    <property type="match status" value="1"/>
</dbReference>
<dbReference type="EMBL" id="SMAK01000002">
    <property type="protein sequence ID" value="TCT12559.1"/>
    <property type="molecule type" value="Genomic_DNA"/>
</dbReference>
<evidence type="ECO:0000259" key="2">
    <source>
        <dbReference type="Pfam" id="PF20434"/>
    </source>
</evidence>
<evidence type="ECO:0000313" key="3">
    <source>
        <dbReference type="EMBL" id="TCT12559.1"/>
    </source>
</evidence>
<keyword evidence="4" id="KW-1185">Reference proteome</keyword>
<reference evidence="3 4" key="1">
    <citation type="submission" date="2019-03" db="EMBL/GenBank/DDBJ databases">
        <title>Genomic Encyclopedia of Type Strains, Phase IV (KMG-IV): sequencing the most valuable type-strain genomes for metagenomic binning, comparative biology and taxonomic classification.</title>
        <authorList>
            <person name="Goeker M."/>
        </authorList>
    </citation>
    <scope>NUCLEOTIDE SEQUENCE [LARGE SCALE GENOMIC DNA]</scope>
    <source>
        <strain evidence="3 4">DSM 19345</strain>
    </source>
</reference>
<organism evidence="3 4">
    <name type="scientific">Tepidamorphus gemmatus</name>
    <dbReference type="NCBI Taxonomy" id="747076"/>
    <lineage>
        <taxon>Bacteria</taxon>
        <taxon>Pseudomonadati</taxon>
        <taxon>Pseudomonadota</taxon>
        <taxon>Alphaproteobacteria</taxon>
        <taxon>Hyphomicrobiales</taxon>
        <taxon>Tepidamorphaceae</taxon>
        <taxon>Tepidamorphus</taxon>
    </lineage>
</organism>
<name>A0A4R3MFD8_9HYPH</name>